<proteinExistence type="predicted"/>
<evidence type="ECO:0000313" key="2">
    <source>
        <dbReference type="Proteomes" id="UP001210502"/>
    </source>
</evidence>
<sequence length="49" mass="5542">MTDLAQLGGDELKEILDEKRGSRWQIVFGALLTDTEPSRPLFPGKRCRP</sequence>
<accession>A0AAW5YW31</accession>
<dbReference type="AlphaFoldDB" id="A0AAW5YW31"/>
<dbReference type="EMBL" id="JAQIEY010000013">
    <property type="protein sequence ID" value="MDA3767909.1"/>
    <property type="molecule type" value="Genomic_DNA"/>
</dbReference>
<name>A0AAW5YW31_9LACO</name>
<reference evidence="1" key="1">
    <citation type="submission" date="2023-01" db="EMBL/GenBank/DDBJ databases">
        <title>Sequencing of the bacterial strains from artisanal fermented milk Matsoni.</title>
        <authorList>
            <person name="Rozman V."/>
            <person name="Accetto T."/>
            <person name="Bogovic Matijasic B."/>
        </authorList>
    </citation>
    <scope>NUCLEOTIDE SEQUENCE</scope>
    <source>
        <strain evidence="1">Lbl333</strain>
    </source>
</reference>
<protein>
    <submittedName>
        <fullName evidence="1">Uncharacterized protein</fullName>
    </submittedName>
</protein>
<dbReference type="RefSeq" id="WP_155457015.1">
    <property type="nucleotide sequence ID" value="NZ_BNHZ01000003.1"/>
</dbReference>
<gene>
    <name evidence="1" type="ORF">PF586_05455</name>
</gene>
<evidence type="ECO:0000313" key="1">
    <source>
        <dbReference type="EMBL" id="MDA3767909.1"/>
    </source>
</evidence>
<dbReference type="Proteomes" id="UP001210502">
    <property type="component" value="Unassembled WGS sequence"/>
</dbReference>
<organism evidence="1 2">
    <name type="scientific">Lactobacillus delbrueckii</name>
    <dbReference type="NCBI Taxonomy" id="1584"/>
    <lineage>
        <taxon>Bacteria</taxon>
        <taxon>Bacillati</taxon>
        <taxon>Bacillota</taxon>
        <taxon>Bacilli</taxon>
        <taxon>Lactobacillales</taxon>
        <taxon>Lactobacillaceae</taxon>
        <taxon>Lactobacillus</taxon>
    </lineage>
</organism>
<comment type="caution">
    <text evidence="1">The sequence shown here is derived from an EMBL/GenBank/DDBJ whole genome shotgun (WGS) entry which is preliminary data.</text>
</comment>